<comment type="caution">
    <text evidence="2">The sequence shown here is derived from an EMBL/GenBank/DDBJ whole genome shotgun (WGS) entry which is preliminary data.</text>
</comment>
<evidence type="ECO:0000313" key="2">
    <source>
        <dbReference type="EMBL" id="MFC6397497.1"/>
    </source>
</evidence>
<dbReference type="InterPro" id="IPR022029">
    <property type="entry name" value="YoaR-like_PG-bd"/>
</dbReference>
<keyword evidence="3" id="KW-1185">Reference proteome</keyword>
<dbReference type="InterPro" id="IPR007391">
    <property type="entry name" value="Vancomycin_resist_VanW"/>
</dbReference>
<dbReference type="PANTHER" id="PTHR35788">
    <property type="entry name" value="EXPORTED PROTEIN-RELATED"/>
    <property type="match status" value="1"/>
</dbReference>
<accession>A0ABW1X5S1</accession>
<dbReference type="RefSeq" id="WP_343885793.1">
    <property type="nucleotide sequence ID" value="NZ_BAAAKI010000010.1"/>
</dbReference>
<dbReference type="EMBL" id="JBHSUA010000020">
    <property type="protein sequence ID" value="MFC6397497.1"/>
    <property type="molecule type" value="Genomic_DNA"/>
</dbReference>
<dbReference type="InterPro" id="IPR052913">
    <property type="entry name" value="Glycopeptide_resist_protein"/>
</dbReference>
<gene>
    <name evidence="2" type="ORF">ACFP57_10965</name>
</gene>
<evidence type="ECO:0000259" key="1">
    <source>
        <dbReference type="Pfam" id="PF12229"/>
    </source>
</evidence>
<sequence>MAQRRSHTGGYVAAGLGGLALLAGGAYVAGYAMAGDNLPAHATVAGVAVGGVDHDRAVQKLTEGLASRADAPITLTDGTTKATITPAAAGLAVDYEASIDQAGAGKSWAPSQIWQVLRGGTAMQPVLDVDQAKLDKAIAQAAKAFAVKAQNAKLAIEDAKPVVTKSVDAQALDQAAASKAVRAAWLTSTTAKAVTTSTPPKLTTEKAQKVVTDSLGPTLSAPVVVDTGKGKITLSTKQLAAATKVATTEDAFTVTTDTGKLWGNVEQAAAGLGFTEPVNARVRLDGGKPVVVPAKDGQGLKKDTFLKAIAPALTATGAQRTISVPVTKQEADLTTAEAAKLGVKQVTGEFTTYFPYAEYRNTNLSLAAASINNSFVEPGETFSLNDTLGPKGPGSGYVDGWVISGDHLVEENAGGVSQSGTTTFNAIFFAGLEDVEHHPHTMYFDRYPAGREATLYYGHLDVKFKNDTPYGVLLQAYVNKAAPGGRGSITVRVWSTPVYDRVESSELVKSNFTTGRTIHSTDEKCHAQAASPGFTVNYSRLFYKGGSLVKSEPFQWTYAPTDEIICD</sequence>
<reference evidence="3" key="1">
    <citation type="journal article" date="2019" name="Int. J. Syst. Evol. Microbiol.">
        <title>The Global Catalogue of Microorganisms (GCM) 10K type strain sequencing project: providing services to taxonomists for standard genome sequencing and annotation.</title>
        <authorList>
            <consortium name="The Broad Institute Genomics Platform"/>
            <consortium name="The Broad Institute Genome Sequencing Center for Infectious Disease"/>
            <person name="Wu L."/>
            <person name="Ma J."/>
        </authorList>
    </citation>
    <scope>NUCLEOTIDE SEQUENCE [LARGE SCALE GENOMIC DNA]</scope>
    <source>
        <strain evidence="3">CGMCC 1.15277</strain>
    </source>
</reference>
<feature type="domain" description="YoaR-like putative peptidoglycan binding" evidence="1">
    <location>
        <begin position="83"/>
        <end position="185"/>
    </location>
</feature>
<dbReference type="PANTHER" id="PTHR35788:SF1">
    <property type="entry name" value="EXPORTED PROTEIN"/>
    <property type="match status" value="1"/>
</dbReference>
<proteinExistence type="predicted"/>
<feature type="domain" description="YoaR-like putative peptidoglycan binding" evidence="1">
    <location>
        <begin position="248"/>
        <end position="315"/>
    </location>
</feature>
<dbReference type="Pfam" id="PF12229">
    <property type="entry name" value="PG_binding_4"/>
    <property type="match status" value="2"/>
</dbReference>
<name>A0ABW1X5S1_9ACTN</name>
<organism evidence="2 3">
    <name type="scientific">Luteococcus sanguinis</name>
    <dbReference type="NCBI Taxonomy" id="174038"/>
    <lineage>
        <taxon>Bacteria</taxon>
        <taxon>Bacillati</taxon>
        <taxon>Actinomycetota</taxon>
        <taxon>Actinomycetes</taxon>
        <taxon>Propionibacteriales</taxon>
        <taxon>Propionibacteriaceae</taxon>
        <taxon>Luteococcus</taxon>
    </lineage>
</organism>
<dbReference type="Proteomes" id="UP001596266">
    <property type="component" value="Unassembled WGS sequence"/>
</dbReference>
<protein>
    <submittedName>
        <fullName evidence="2">VanW family protein</fullName>
    </submittedName>
</protein>
<dbReference type="Pfam" id="PF04294">
    <property type="entry name" value="VanW"/>
    <property type="match status" value="1"/>
</dbReference>
<evidence type="ECO:0000313" key="3">
    <source>
        <dbReference type="Proteomes" id="UP001596266"/>
    </source>
</evidence>